<name>A0A0F9IVX6_9ZZZZ</name>
<accession>A0A0F9IVX6</accession>
<comment type="caution">
    <text evidence="1">The sequence shown here is derived from an EMBL/GenBank/DDBJ whole genome shotgun (WGS) entry which is preliminary data.</text>
</comment>
<feature type="non-terminal residue" evidence="1">
    <location>
        <position position="1"/>
    </location>
</feature>
<dbReference type="AlphaFoldDB" id="A0A0F9IVX6"/>
<sequence>PSTGTSGREASPLLGVFPTLLRGGGELDVASTPKGRANVFHQLQNNELTRSSSVALSLGVD</sequence>
<gene>
    <name evidence="1" type="ORF">LCGC14_1830200</name>
</gene>
<protein>
    <submittedName>
        <fullName evidence="1">Uncharacterized protein</fullName>
    </submittedName>
</protein>
<proteinExistence type="predicted"/>
<dbReference type="EMBL" id="LAZR01018062">
    <property type="protein sequence ID" value="KKL97865.1"/>
    <property type="molecule type" value="Genomic_DNA"/>
</dbReference>
<organism evidence="1">
    <name type="scientific">marine sediment metagenome</name>
    <dbReference type="NCBI Taxonomy" id="412755"/>
    <lineage>
        <taxon>unclassified sequences</taxon>
        <taxon>metagenomes</taxon>
        <taxon>ecological metagenomes</taxon>
    </lineage>
</organism>
<reference evidence="1" key="1">
    <citation type="journal article" date="2015" name="Nature">
        <title>Complex archaea that bridge the gap between prokaryotes and eukaryotes.</title>
        <authorList>
            <person name="Spang A."/>
            <person name="Saw J.H."/>
            <person name="Jorgensen S.L."/>
            <person name="Zaremba-Niedzwiedzka K."/>
            <person name="Martijn J."/>
            <person name="Lind A.E."/>
            <person name="van Eijk R."/>
            <person name="Schleper C."/>
            <person name="Guy L."/>
            <person name="Ettema T.J."/>
        </authorList>
    </citation>
    <scope>NUCLEOTIDE SEQUENCE</scope>
</reference>
<evidence type="ECO:0000313" key="1">
    <source>
        <dbReference type="EMBL" id="KKL97865.1"/>
    </source>
</evidence>